<reference evidence="9 10" key="1">
    <citation type="submission" date="2024-06" db="EMBL/GenBank/DDBJ databases">
        <title>The Natural Products Discovery Center: Release of the First 8490 Sequenced Strains for Exploring Actinobacteria Biosynthetic Diversity.</title>
        <authorList>
            <person name="Kalkreuter E."/>
            <person name="Kautsar S.A."/>
            <person name="Yang D."/>
            <person name="Bader C.D."/>
            <person name="Teijaro C.N."/>
            <person name="Fluegel L."/>
            <person name="Davis C.M."/>
            <person name="Simpson J.R."/>
            <person name="Lauterbach L."/>
            <person name="Steele A.D."/>
            <person name="Gui C."/>
            <person name="Meng S."/>
            <person name="Li G."/>
            <person name="Viehrig K."/>
            <person name="Ye F."/>
            <person name="Su P."/>
            <person name="Kiefer A.F."/>
            <person name="Nichols A."/>
            <person name="Cepeda A.J."/>
            <person name="Yan W."/>
            <person name="Fan B."/>
            <person name="Jiang Y."/>
            <person name="Adhikari A."/>
            <person name="Zheng C.-J."/>
            <person name="Schuster L."/>
            <person name="Cowan T.M."/>
            <person name="Smanski M.J."/>
            <person name="Chevrette M.G."/>
            <person name="De Carvalho L.P.S."/>
            <person name="Shen B."/>
        </authorList>
    </citation>
    <scope>NUCLEOTIDE SEQUENCE [LARGE SCALE GENOMIC DNA]</scope>
    <source>
        <strain evidence="9 10">NPDC000234</strain>
    </source>
</reference>
<gene>
    <name evidence="9" type="ORF">ABT404_25030</name>
</gene>
<evidence type="ECO:0000256" key="5">
    <source>
        <dbReference type="RuleBase" id="RU362125"/>
    </source>
</evidence>
<protein>
    <submittedName>
        <fullName evidence="9">Acyl-CoA dehydrogenase family protein</fullName>
    </submittedName>
</protein>
<evidence type="ECO:0000313" key="10">
    <source>
        <dbReference type="Proteomes" id="UP001474181"/>
    </source>
</evidence>
<dbReference type="Proteomes" id="UP001474181">
    <property type="component" value="Unassembled WGS sequence"/>
</dbReference>
<evidence type="ECO:0000313" key="9">
    <source>
        <dbReference type="EMBL" id="MER7182699.1"/>
    </source>
</evidence>
<evidence type="ECO:0000256" key="1">
    <source>
        <dbReference type="ARBA" id="ARBA00001974"/>
    </source>
</evidence>
<keyword evidence="5" id="KW-0560">Oxidoreductase</keyword>
<dbReference type="Pfam" id="PF02771">
    <property type="entry name" value="Acyl-CoA_dh_N"/>
    <property type="match status" value="1"/>
</dbReference>
<dbReference type="RefSeq" id="WP_089103307.1">
    <property type="nucleotide sequence ID" value="NZ_BCFL01000021.1"/>
</dbReference>
<dbReference type="PROSITE" id="PS00073">
    <property type="entry name" value="ACYL_COA_DH_2"/>
    <property type="match status" value="1"/>
</dbReference>
<proteinExistence type="inferred from homology"/>
<dbReference type="InterPro" id="IPR009075">
    <property type="entry name" value="AcylCo_DH/oxidase_C"/>
</dbReference>
<dbReference type="SUPFAM" id="SSF56645">
    <property type="entry name" value="Acyl-CoA dehydrogenase NM domain-like"/>
    <property type="match status" value="1"/>
</dbReference>
<dbReference type="Gene3D" id="2.40.110.10">
    <property type="entry name" value="Butyryl-CoA Dehydrogenase, subunit A, domain 2"/>
    <property type="match status" value="1"/>
</dbReference>
<dbReference type="InterPro" id="IPR006089">
    <property type="entry name" value="Acyl-CoA_DH_CS"/>
</dbReference>
<evidence type="ECO:0000259" key="7">
    <source>
        <dbReference type="Pfam" id="PF02770"/>
    </source>
</evidence>
<dbReference type="SUPFAM" id="SSF47203">
    <property type="entry name" value="Acyl-CoA dehydrogenase C-terminal domain-like"/>
    <property type="match status" value="1"/>
</dbReference>
<comment type="cofactor">
    <cofactor evidence="1 5">
        <name>FAD</name>
        <dbReference type="ChEBI" id="CHEBI:57692"/>
    </cofactor>
</comment>
<keyword evidence="3 5" id="KW-0285">Flavoprotein</keyword>
<keyword evidence="4 5" id="KW-0274">FAD</keyword>
<dbReference type="InterPro" id="IPR009100">
    <property type="entry name" value="AcylCoA_DH/oxidase_NM_dom_sf"/>
</dbReference>
<dbReference type="PIRSF" id="PIRSF016578">
    <property type="entry name" value="HsaA"/>
    <property type="match status" value="1"/>
</dbReference>
<dbReference type="Pfam" id="PF00441">
    <property type="entry name" value="Acyl-CoA_dh_1"/>
    <property type="match status" value="1"/>
</dbReference>
<evidence type="ECO:0000256" key="3">
    <source>
        <dbReference type="ARBA" id="ARBA00022630"/>
    </source>
</evidence>
<feature type="domain" description="Acyl-CoA oxidase/dehydrogenase middle" evidence="7">
    <location>
        <begin position="130"/>
        <end position="224"/>
    </location>
</feature>
<name>A0ABV1X107_9ACTN</name>
<dbReference type="Gene3D" id="1.10.540.10">
    <property type="entry name" value="Acyl-CoA dehydrogenase/oxidase, N-terminal domain"/>
    <property type="match status" value="1"/>
</dbReference>
<dbReference type="InterPro" id="IPR006091">
    <property type="entry name" value="Acyl-CoA_Oxase/DH_mid-dom"/>
</dbReference>
<organism evidence="9 10">
    <name type="scientific">Streptomyces hyaluromycini</name>
    <dbReference type="NCBI Taxonomy" id="1377993"/>
    <lineage>
        <taxon>Bacteria</taxon>
        <taxon>Bacillati</taxon>
        <taxon>Actinomycetota</taxon>
        <taxon>Actinomycetes</taxon>
        <taxon>Kitasatosporales</taxon>
        <taxon>Streptomycetaceae</taxon>
        <taxon>Streptomyces</taxon>
    </lineage>
</organism>
<dbReference type="InterPro" id="IPR036250">
    <property type="entry name" value="AcylCo_DH-like_C"/>
</dbReference>
<dbReference type="Pfam" id="PF02770">
    <property type="entry name" value="Acyl-CoA_dh_M"/>
    <property type="match status" value="1"/>
</dbReference>
<evidence type="ECO:0000256" key="2">
    <source>
        <dbReference type="ARBA" id="ARBA00009347"/>
    </source>
</evidence>
<feature type="domain" description="Acyl-CoA dehydrogenase/oxidase C-terminal" evidence="6">
    <location>
        <begin position="236"/>
        <end position="384"/>
    </location>
</feature>
<evidence type="ECO:0000259" key="6">
    <source>
        <dbReference type="Pfam" id="PF00441"/>
    </source>
</evidence>
<comment type="similarity">
    <text evidence="2 5">Belongs to the acyl-CoA dehydrogenase family.</text>
</comment>
<dbReference type="PROSITE" id="PS00072">
    <property type="entry name" value="ACYL_COA_DH_1"/>
    <property type="match status" value="1"/>
</dbReference>
<dbReference type="InterPro" id="IPR037069">
    <property type="entry name" value="AcylCoA_DH/ox_N_sf"/>
</dbReference>
<dbReference type="EMBL" id="JBEPEK010000193">
    <property type="protein sequence ID" value="MER7182699.1"/>
    <property type="molecule type" value="Genomic_DNA"/>
</dbReference>
<keyword evidence="10" id="KW-1185">Reference proteome</keyword>
<dbReference type="Gene3D" id="1.20.140.10">
    <property type="entry name" value="Butyryl-CoA Dehydrogenase, subunit A, domain 3"/>
    <property type="match status" value="1"/>
</dbReference>
<dbReference type="PANTHER" id="PTHR43884">
    <property type="entry name" value="ACYL-COA DEHYDROGENASE"/>
    <property type="match status" value="1"/>
</dbReference>
<evidence type="ECO:0000256" key="4">
    <source>
        <dbReference type="ARBA" id="ARBA00022827"/>
    </source>
</evidence>
<evidence type="ECO:0000259" key="8">
    <source>
        <dbReference type="Pfam" id="PF02771"/>
    </source>
</evidence>
<dbReference type="InterPro" id="IPR013786">
    <property type="entry name" value="AcylCoA_DH/ox_N"/>
</dbReference>
<sequence>MSDRDPQPVERQLPTDEARDLLALVREIARREIAPKAAEEEDAGRFPREAFTLLSGSGLLGLPYDSEYGGGDQPYEVYLQVLEELAAARLTVGLGVSVHTLASYALAAYGTKQQQVEHLPAMLGGGLLGAYCLSEPASGSDAASLRTRAVRDGDSWVINGTKAWITHGGIADFYTVMARTGAEGSHGITAFLVPGDAAGLSGAVPEKKMGMKGSPTAQVHFDDVRVSDERRLGEEGQGFAIALSALDSGRLGIAACAIGVAQAALDEAVGYATGRRQFGHPISDFQGLRFMIADMATQIEAGRALYLAAARLRDAGRPFAKQAAMAKLHCTDTAMKVTTDAVQILGGYGYTADFPVERYMREAKVLQIVEGTNQIQRMVIARHVAGPESR</sequence>
<dbReference type="InterPro" id="IPR046373">
    <property type="entry name" value="Acyl-CoA_Oxase/DH_mid-dom_sf"/>
</dbReference>
<accession>A0ABV1X107</accession>
<dbReference type="PANTHER" id="PTHR43884:SF12">
    <property type="entry name" value="ISOVALERYL-COA DEHYDROGENASE, MITOCHONDRIAL-RELATED"/>
    <property type="match status" value="1"/>
</dbReference>
<comment type="caution">
    <text evidence="9">The sequence shown here is derived from an EMBL/GenBank/DDBJ whole genome shotgun (WGS) entry which is preliminary data.</text>
</comment>
<feature type="domain" description="Acyl-CoA dehydrogenase/oxidase N-terminal" evidence="8">
    <location>
        <begin position="15"/>
        <end position="125"/>
    </location>
</feature>